<dbReference type="PRINTS" id="PR00036">
    <property type="entry name" value="HTHLACI"/>
</dbReference>
<dbReference type="PROSITE" id="PS50932">
    <property type="entry name" value="HTH_LACI_2"/>
    <property type="match status" value="1"/>
</dbReference>
<dbReference type="RefSeq" id="WP_344615860.1">
    <property type="nucleotide sequence ID" value="NZ_BAAARV010000056.1"/>
</dbReference>
<accession>A0ABP5TZU2</accession>
<dbReference type="InterPro" id="IPR000843">
    <property type="entry name" value="HTH_LacI"/>
</dbReference>
<reference evidence="6" key="1">
    <citation type="journal article" date="2019" name="Int. J. Syst. Evol. Microbiol.">
        <title>The Global Catalogue of Microorganisms (GCM) 10K type strain sequencing project: providing services to taxonomists for standard genome sequencing and annotation.</title>
        <authorList>
            <consortium name="The Broad Institute Genomics Platform"/>
            <consortium name="The Broad Institute Genome Sequencing Center for Infectious Disease"/>
            <person name="Wu L."/>
            <person name="Ma J."/>
        </authorList>
    </citation>
    <scope>NUCLEOTIDE SEQUENCE [LARGE SCALE GENOMIC DNA]</scope>
    <source>
        <strain evidence="6">JCM 3272</strain>
    </source>
</reference>
<dbReference type="SUPFAM" id="SSF47413">
    <property type="entry name" value="lambda repressor-like DNA-binding domains"/>
    <property type="match status" value="1"/>
</dbReference>
<protein>
    <submittedName>
        <fullName evidence="5">LacI family DNA-binding transcriptional regulator</fullName>
    </submittedName>
</protein>
<keyword evidence="2 5" id="KW-0238">DNA-binding</keyword>
<proteinExistence type="predicted"/>
<keyword evidence="1" id="KW-0805">Transcription regulation</keyword>
<evidence type="ECO:0000256" key="2">
    <source>
        <dbReference type="ARBA" id="ARBA00023125"/>
    </source>
</evidence>
<dbReference type="PANTHER" id="PTHR30146">
    <property type="entry name" value="LACI-RELATED TRANSCRIPTIONAL REPRESSOR"/>
    <property type="match status" value="1"/>
</dbReference>
<keyword evidence="3" id="KW-0804">Transcription</keyword>
<sequence>MSTPRPTIEDVARAAGVSRATVSRVINDEPGASEPLRARVRAAVAELGYLPNQTARALASGRPRAVDVVAVTYTPGLGWLGVHPYYSRVLAGVMSVLEGTDVHLRLHAVGASGATEALDTIAAQATVGAVLTNLEPAQAARFHRRCRRSVSMVTTAASVPSVEVDNAAGAYAAVEHLHRLGRRRIAAIHGPEASTCAVDRRAGYERAVRDLGLPDLGTPGGDFVREHGHDTAARLLQEHPGLDALFVSCDLMAAGAVQAITAAGRRVPGDVSIMGFDDSLAAVCANPPLSTMRVPVEDMAAAATRLLLGGDVPAGHRELFPVAPVLRQSTAAGRFT</sequence>
<comment type="caution">
    <text evidence="5">The sequence shown here is derived from an EMBL/GenBank/DDBJ whole genome shotgun (WGS) entry which is preliminary data.</text>
</comment>
<dbReference type="SMART" id="SM00354">
    <property type="entry name" value="HTH_LACI"/>
    <property type="match status" value="1"/>
</dbReference>
<dbReference type="PROSITE" id="PS00356">
    <property type="entry name" value="HTH_LACI_1"/>
    <property type="match status" value="1"/>
</dbReference>
<evidence type="ECO:0000256" key="3">
    <source>
        <dbReference type="ARBA" id="ARBA00023163"/>
    </source>
</evidence>
<dbReference type="InterPro" id="IPR010982">
    <property type="entry name" value="Lambda_DNA-bd_dom_sf"/>
</dbReference>
<evidence type="ECO:0000313" key="5">
    <source>
        <dbReference type="EMBL" id="GAA2363010.1"/>
    </source>
</evidence>
<name>A0ABP5TZU2_9ACTN</name>
<gene>
    <name evidence="5" type="ORF">GCM10010170_059570</name>
</gene>
<dbReference type="InterPro" id="IPR046335">
    <property type="entry name" value="LacI/GalR-like_sensor"/>
</dbReference>
<dbReference type="EMBL" id="BAAARV010000056">
    <property type="protein sequence ID" value="GAA2363010.1"/>
    <property type="molecule type" value="Genomic_DNA"/>
</dbReference>
<evidence type="ECO:0000256" key="1">
    <source>
        <dbReference type="ARBA" id="ARBA00023015"/>
    </source>
</evidence>
<dbReference type="InterPro" id="IPR028082">
    <property type="entry name" value="Peripla_BP_I"/>
</dbReference>
<dbReference type="Proteomes" id="UP001501444">
    <property type="component" value="Unassembled WGS sequence"/>
</dbReference>
<dbReference type="Gene3D" id="1.10.260.40">
    <property type="entry name" value="lambda repressor-like DNA-binding domains"/>
    <property type="match status" value="1"/>
</dbReference>
<evidence type="ECO:0000313" key="6">
    <source>
        <dbReference type="Proteomes" id="UP001501444"/>
    </source>
</evidence>
<feature type="domain" description="HTH lacI-type" evidence="4">
    <location>
        <begin position="6"/>
        <end position="60"/>
    </location>
</feature>
<evidence type="ECO:0000259" key="4">
    <source>
        <dbReference type="PROSITE" id="PS50932"/>
    </source>
</evidence>
<keyword evidence="6" id="KW-1185">Reference proteome</keyword>
<dbReference type="SUPFAM" id="SSF53822">
    <property type="entry name" value="Periplasmic binding protein-like I"/>
    <property type="match status" value="1"/>
</dbReference>
<dbReference type="PANTHER" id="PTHR30146:SF109">
    <property type="entry name" value="HTH-TYPE TRANSCRIPTIONAL REGULATOR GALS"/>
    <property type="match status" value="1"/>
</dbReference>
<dbReference type="CDD" id="cd01392">
    <property type="entry name" value="HTH_LacI"/>
    <property type="match status" value="1"/>
</dbReference>
<organism evidence="5 6">
    <name type="scientific">Dactylosporangium salmoneum</name>
    <dbReference type="NCBI Taxonomy" id="53361"/>
    <lineage>
        <taxon>Bacteria</taxon>
        <taxon>Bacillati</taxon>
        <taxon>Actinomycetota</taxon>
        <taxon>Actinomycetes</taxon>
        <taxon>Micromonosporales</taxon>
        <taxon>Micromonosporaceae</taxon>
        <taxon>Dactylosporangium</taxon>
    </lineage>
</organism>
<dbReference type="Gene3D" id="3.40.50.2300">
    <property type="match status" value="2"/>
</dbReference>
<dbReference type="GO" id="GO:0003677">
    <property type="term" value="F:DNA binding"/>
    <property type="evidence" value="ECO:0007669"/>
    <property type="project" value="UniProtKB-KW"/>
</dbReference>
<dbReference type="Pfam" id="PF13377">
    <property type="entry name" value="Peripla_BP_3"/>
    <property type="match status" value="1"/>
</dbReference>
<dbReference type="CDD" id="cd06267">
    <property type="entry name" value="PBP1_LacI_sugar_binding-like"/>
    <property type="match status" value="1"/>
</dbReference>
<dbReference type="Pfam" id="PF00356">
    <property type="entry name" value="LacI"/>
    <property type="match status" value="1"/>
</dbReference>